<dbReference type="SMART" id="SM00397">
    <property type="entry name" value="t_SNARE"/>
    <property type="match status" value="1"/>
</dbReference>
<dbReference type="GO" id="GO:0005484">
    <property type="term" value="F:SNAP receptor activity"/>
    <property type="evidence" value="ECO:0007669"/>
    <property type="project" value="TreeGrafter"/>
</dbReference>
<evidence type="ECO:0000313" key="13">
    <source>
        <dbReference type="Proteomes" id="UP001328107"/>
    </source>
</evidence>
<evidence type="ECO:0000313" key="12">
    <source>
        <dbReference type="EMBL" id="GMR42547.1"/>
    </source>
</evidence>
<evidence type="ECO:0000256" key="7">
    <source>
        <dbReference type="ARBA" id="ARBA00023034"/>
    </source>
</evidence>
<keyword evidence="6 10" id="KW-1133">Transmembrane helix</keyword>
<keyword evidence="13" id="KW-1185">Reference proteome</keyword>
<gene>
    <name evidence="12" type="ORF">PMAYCL1PPCAC_12742</name>
</gene>
<name>A0AAN4ZJQ1_9BILA</name>
<evidence type="ECO:0000256" key="8">
    <source>
        <dbReference type="ARBA" id="ARBA00023054"/>
    </source>
</evidence>
<evidence type="ECO:0000256" key="3">
    <source>
        <dbReference type="ARBA" id="ARBA00022448"/>
    </source>
</evidence>
<keyword evidence="3" id="KW-0813">Transport</keyword>
<evidence type="ECO:0000256" key="1">
    <source>
        <dbReference type="ARBA" id="ARBA00004409"/>
    </source>
</evidence>
<keyword evidence="7" id="KW-0333">Golgi apparatus</keyword>
<comment type="subcellular location">
    <subcellularLocation>
        <location evidence="1">Golgi apparatus membrane</location>
        <topology evidence="1">Single-pass type IV membrane protein</topology>
    </subcellularLocation>
</comment>
<evidence type="ECO:0000256" key="9">
    <source>
        <dbReference type="ARBA" id="ARBA00023136"/>
    </source>
</evidence>
<keyword evidence="5" id="KW-0653">Protein transport</keyword>
<dbReference type="GO" id="GO:0000139">
    <property type="term" value="C:Golgi membrane"/>
    <property type="evidence" value="ECO:0007669"/>
    <property type="project" value="UniProtKB-SubCell"/>
</dbReference>
<reference evidence="13" key="1">
    <citation type="submission" date="2022-10" db="EMBL/GenBank/DDBJ databases">
        <title>Genome assembly of Pristionchus species.</title>
        <authorList>
            <person name="Yoshida K."/>
            <person name="Sommer R.J."/>
        </authorList>
    </citation>
    <scope>NUCLEOTIDE SEQUENCE [LARGE SCALE GENOMIC DNA]</scope>
    <source>
        <strain evidence="13">RS5460</strain>
    </source>
</reference>
<evidence type="ECO:0000256" key="6">
    <source>
        <dbReference type="ARBA" id="ARBA00022989"/>
    </source>
</evidence>
<dbReference type="Proteomes" id="UP001328107">
    <property type="component" value="Unassembled WGS sequence"/>
</dbReference>
<dbReference type="GO" id="GO:0000149">
    <property type="term" value="F:SNARE binding"/>
    <property type="evidence" value="ECO:0007669"/>
    <property type="project" value="TreeGrafter"/>
</dbReference>
<proteinExistence type="inferred from homology"/>
<dbReference type="GO" id="GO:0006886">
    <property type="term" value="P:intracellular protein transport"/>
    <property type="evidence" value="ECO:0007669"/>
    <property type="project" value="TreeGrafter"/>
</dbReference>
<dbReference type="Pfam" id="PF05739">
    <property type="entry name" value="SNARE"/>
    <property type="match status" value="1"/>
</dbReference>
<comment type="similarity">
    <text evidence="2">Belongs to the syntaxin family.</text>
</comment>
<dbReference type="InterPro" id="IPR000727">
    <property type="entry name" value="T_SNARE_dom"/>
</dbReference>
<dbReference type="GO" id="GO:0031201">
    <property type="term" value="C:SNARE complex"/>
    <property type="evidence" value="ECO:0007669"/>
    <property type="project" value="TreeGrafter"/>
</dbReference>
<dbReference type="AlphaFoldDB" id="A0AAN4ZJQ1"/>
<dbReference type="GO" id="GO:0048278">
    <property type="term" value="P:vesicle docking"/>
    <property type="evidence" value="ECO:0007669"/>
    <property type="project" value="TreeGrafter"/>
</dbReference>
<feature type="non-terminal residue" evidence="12">
    <location>
        <position position="1"/>
    </location>
</feature>
<organism evidence="12 13">
    <name type="scientific">Pristionchus mayeri</name>
    <dbReference type="NCBI Taxonomy" id="1317129"/>
    <lineage>
        <taxon>Eukaryota</taxon>
        <taxon>Metazoa</taxon>
        <taxon>Ecdysozoa</taxon>
        <taxon>Nematoda</taxon>
        <taxon>Chromadorea</taxon>
        <taxon>Rhabditida</taxon>
        <taxon>Rhabditina</taxon>
        <taxon>Diplogasteromorpha</taxon>
        <taxon>Diplogasteroidea</taxon>
        <taxon>Neodiplogasteridae</taxon>
        <taxon>Pristionchus</taxon>
    </lineage>
</organism>
<evidence type="ECO:0000256" key="10">
    <source>
        <dbReference type="SAM" id="Phobius"/>
    </source>
</evidence>
<dbReference type="InterPro" id="IPR010989">
    <property type="entry name" value="SNARE"/>
</dbReference>
<evidence type="ECO:0000256" key="5">
    <source>
        <dbReference type="ARBA" id="ARBA00022927"/>
    </source>
</evidence>
<feature type="transmembrane region" description="Helical" evidence="10">
    <location>
        <begin position="308"/>
        <end position="326"/>
    </location>
</feature>
<feature type="domain" description="T-SNARE coiled-coil homology" evidence="11">
    <location>
        <begin position="234"/>
        <end position="296"/>
    </location>
</feature>
<accession>A0AAN4ZJQ1</accession>
<dbReference type="PROSITE" id="PS50192">
    <property type="entry name" value="T_SNARE"/>
    <property type="match status" value="1"/>
</dbReference>
<keyword evidence="9 10" id="KW-0472">Membrane</keyword>
<dbReference type="Gene3D" id="1.20.58.70">
    <property type="match status" value="1"/>
</dbReference>
<evidence type="ECO:0000256" key="2">
    <source>
        <dbReference type="ARBA" id="ARBA00009063"/>
    </source>
</evidence>
<evidence type="ECO:0000259" key="11">
    <source>
        <dbReference type="PROSITE" id="PS50192"/>
    </source>
</evidence>
<dbReference type="PANTHER" id="PTHR19957">
    <property type="entry name" value="SYNTAXIN"/>
    <property type="match status" value="1"/>
</dbReference>
<dbReference type="PANTHER" id="PTHR19957:SF83">
    <property type="entry name" value="SYNTAXIN-16"/>
    <property type="match status" value="1"/>
</dbReference>
<keyword evidence="4 10" id="KW-0812">Transmembrane</keyword>
<sequence length="328" mass="37064">SVMTSIGNSVPGVSRNVTEVFLLLRSNAQQDFAFRDRGGRNAKVRFGSLKEEEMSLVSLEEGGEHAETSFEQPMWIHTNDEVEFEMSRIKSKIGELSVAQQKHLSRTSFGDDKFEEMEERRIEALTDQITKMISHAHRLASGIKNESPPRENRSEQKLRMNANSALVYSLSQITDEFKKHQTSYLARIRKRSQNVDDFLIAGLGGDTSHELSLLDAAPDQEYSMAELQMIMNNESIVHEREKEVLAVNQSIVELNSLFKDLSSMVVEQGTILDRIDHNIENTSIRVSRAVDSVQSAYRAQKGDKKMQCIMCLAIAIIVLLLLLIATKF</sequence>
<dbReference type="CDD" id="cd15845">
    <property type="entry name" value="SNARE_syntaxin16"/>
    <property type="match status" value="1"/>
</dbReference>
<evidence type="ECO:0000256" key="4">
    <source>
        <dbReference type="ARBA" id="ARBA00022692"/>
    </source>
</evidence>
<dbReference type="InterPro" id="IPR045242">
    <property type="entry name" value="Syntaxin"/>
</dbReference>
<dbReference type="EMBL" id="BTRK01000003">
    <property type="protein sequence ID" value="GMR42547.1"/>
    <property type="molecule type" value="Genomic_DNA"/>
</dbReference>
<dbReference type="SUPFAM" id="SSF47661">
    <property type="entry name" value="t-snare proteins"/>
    <property type="match status" value="1"/>
</dbReference>
<keyword evidence="8" id="KW-0175">Coiled coil</keyword>
<comment type="caution">
    <text evidence="12">The sequence shown here is derived from an EMBL/GenBank/DDBJ whole genome shotgun (WGS) entry which is preliminary data.</text>
</comment>
<dbReference type="GO" id="GO:0006906">
    <property type="term" value="P:vesicle fusion"/>
    <property type="evidence" value="ECO:0007669"/>
    <property type="project" value="TreeGrafter"/>
</dbReference>
<protein>
    <recommendedName>
        <fullName evidence="11">t-SNARE coiled-coil homology domain-containing protein</fullName>
    </recommendedName>
</protein>